<reference evidence="2 3" key="1">
    <citation type="journal article" date="2010" name="Stand. Genomic Sci.">
        <title>Complete genome sequence of Ilyobacter polytropus type strain (CuHbu1).</title>
        <authorList>
            <person name="Sikorski J."/>
            <person name="Chertkov O."/>
            <person name="Lapidus A."/>
            <person name="Nolan M."/>
            <person name="Lucas S."/>
            <person name="Del Rio T.G."/>
            <person name="Tice H."/>
            <person name="Cheng J.F."/>
            <person name="Tapia R."/>
            <person name="Han C."/>
            <person name="Goodwin L."/>
            <person name="Pitluck S."/>
            <person name="Liolios K."/>
            <person name="Ivanova N."/>
            <person name="Mavromatis K."/>
            <person name="Mikhailova N."/>
            <person name="Pati A."/>
            <person name="Chen A."/>
            <person name="Palaniappan K."/>
            <person name="Land M."/>
            <person name="Hauser L."/>
            <person name="Chang Y.J."/>
            <person name="Jeffries C.D."/>
            <person name="Brambilla E."/>
            <person name="Yasawong M."/>
            <person name="Rohde M."/>
            <person name="Pukall R."/>
            <person name="Spring S."/>
            <person name="Goker M."/>
            <person name="Woyke T."/>
            <person name="Bristow J."/>
            <person name="Eisen J.A."/>
            <person name="Markowitz V."/>
            <person name="Hugenholtz P."/>
            <person name="Kyrpides N.C."/>
            <person name="Klenk H.P."/>
        </authorList>
    </citation>
    <scope>NUCLEOTIDE SEQUENCE [LARGE SCALE GENOMIC DNA]</scope>
    <source>
        <strain evidence="3">ATCC 51220 / DSM 2926 / LMG 16218 / CuHBu1</strain>
    </source>
</reference>
<evidence type="ECO:0000313" key="3">
    <source>
        <dbReference type="Proteomes" id="UP000006875"/>
    </source>
</evidence>
<name>E3H8G2_ILYPC</name>
<dbReference type="Gene3D" id="3.40.50.720">
    <property type="entry name" value="NAD(P)-binding Rossmann-like Domain"/>
    <property type="match status" value="1"/>
</dbReference>
<dbReference type="RefSeq" id="WP_013387397.1">
    <property type="nucleotide sequence ID" value="NC_014632.1"/>
</dbReference>
<dbReference type="Gene3D" id="3.90.180.10">
    <property type="entry name" value="Medium-chain alcohol dehydrogenases, catalytic domain"/>
    <property type="match status" value="1"/>
</dbReference>
<dbReference type="EMBL" id="CP002281">
    <property type="protein sequence ID" value="ADO82729.1"/>
    <property type="molecule type" value="Genomic_DNA"/>
</dbReference>
<dbReference type="Pfam" id="PF08240">
    <property type="entry name" value="ADH_N"/>
    <property type="match status" value="1"/>
</dbReference>
<organism evidence="2 3">
    <name type="scientific">Ilyobacter polytropus (strain ATCC 51220 / DSM 2926 / LMG 16218 / CuHBu1)</name>
    <dbReference type="NCBI Taxonomy" id="572544"/>
    <lineage>
        <taxon>Bacteria</taxon>
        <taxon>Fusobacteriati</taxon>
        <taxon>Fusobacteriota</taxon>
        <taxon>Fusobacteriia</taxon>
        <taxon>Fusobacteriales</taxon>
        <taxon>Fusobacteriaceae</taxon>
        <taxon>Ilyobacter</taxon>
    </lineage>
</organism>
<dbReference type="InterPro" id="IPR020843">
    <property type="entry name" value="ER"/>
</dbReference>
<dbReference type="InterPro" id="IPR011032">
    <property type="entry name" value="GroES-like_sf"/>
</dbReference>
<dbReference type="CDD" id="cd08267">
    <property type="entry name" value="MDR1"/>
    <property type="match status" value="1"/>
</dbReference>
<dbReference type="AlphaFoldDB" id="E3H8G2"/>
<dbReference type="PANTHER" id="PTHR11695">
    <property type="entry name" value="ALCOHOL DEHYDROGENASE RELATED"/>
    <property type="match status" value="1"/>
</dbReference>
<feature type="domain" description="Enoyl reductase (ER)" evidence="1">
    <location>
        <begin position="10"/>
        <end position="320"/>
    </location>
</feature>
<dbReference type="KEGG" id="ipo:Ilyop_0946"/>
<dbReference type="InterPro" id="IPR013154">
    <property type="entry name" value="ADH-like_N"/>
</dbReference>
<dbReference type="GO" id="GO:0016491">
    <property type="term" value="F:oxidoreductase activity"/>
    <property type="evidence" value="ECO:0007669"/>
    <property type="project" value="InterPro"/>
</dbReference>
<dbReference type="Proteomes" id="UP000006875">
    <property type="component" value="Chromosome"/>
</dbReference>
<dbReference type="InterPro" id="IPR050700">
    <property type="entry name" value="YIM1/Zinc_Alcohol_DH_Fams"/>
</dbReference>
<accession>E3H8G2</accession>
<dbReference type="HOGENOM" id="CLU_026673_3_3_0"/>
<sequence length="328" mass="36509">MKAVVHKKYGSPDILQLIDMKKPVPSDDEVLIKIYATSVNRTDCASLRGKPLLTRVATGIFKPKLEISGSEFSGIVEETGKNVTSLKKGDKVFGFDDQGLESHGEYMKISEEKAFIIPKNISVEQATAGIEGVHYAYNFINKVDLKAGQRVLVNGATGAIGSSAVQLLKYFKVHVTAVCSEKNINLVKSLGADEVIDYISEDFTKSNQKFQYVFDTVGKSSFFKCGPILKNGGVYISSDLGYMAQNLFLPFITPFIKFLFKNKKTAFPFPANIKRSILLIRKLIEEEKFHAVVDRSYTLEEISEAYKYVEKGEKLGNVIITVVHSDFK</sequence>
<dbReference type="Pfam" id="PF13602">
    <property type="entry name" value="ADH_zinc_N_2"/>
    <property type="match status" value="1"/>
</dbReference>
<evidence type="ECO:0000313" key="2">
    <source>
        <dbReference type="EMBL" id="ADO82729.1"/>
    </source>
</evidence>
<proteinExistence type="predicted"/>
<dbReference type="OrthoDB" id="9770238at2"/>
<dbReference type="SUPFAM" id="SSF51735">
    <property type="entry name" value="NAD(P)-binding Rossmann-fold domains"/>
    <property type="match status" value="1"/>
</dbReference>
<keyword evidence="3" id="KW-1185">Reference proteome</keyword>
<dbReference type="SUPFAM" id="SSF50129">
    <property type="entry name" value="GroES-like"/>
    <property type="match status" value="1"/>
</dbReference>
<dbReference type="PANTHER" id="PTHR11695:SF648">
    <property type="entry name" value="ZINC-BINDING OXIDOREDUCTASE"/>
    <property type="match status" value="1"/>
</dbReference>
<protein>
    <submittedName>
        <fullName evidence="2">Alcohol dehydrogenase zinc-binding domain protein</fullName>
    </submittedName>
</protein>
<dbReference type="STRING" id="572544.Ilyop_0946"/>
<dbReference type="eggNOG" id="COG0604">
    <property type="taxonomic scope" value="Bacteria"/>
</dbReference>
<dbReference type="SMART" id="SM00829">
    <property type="entry name" value="PKS_ER"/>
    <property type="match status" value="1"/>
</dbReference>
<gene>
    <name evidence="2" type="ordered locus">Ilyop_0946</name>
</gene>
<evidence type="ECO:0000259" key="1">
    <source>
        <dbReference type="SMART" id="SM00829"/>
    </source>
</evidence>
<dbReference type="InterPro" id="IPR036291">
    <property type="entry name" value="NAD(P)-bd_dom_sf"/>
</dbReference>